<proteinExistence type="predicted"/>
<protein>
    <submittedName>
        <fullName evidence="5">Type II secretion system protein</fullName>
    </submittedName>
</protein>
<accession>A0A3S0R5E3</accession>
<evidence type="ECO:0000256" key="2">
    <source>
        <dbReference type="ARBA" id="ARBA00023287"/>
    </source>
</evidence>
<comment type="caution">
    <text evidence="5">The sequence shown here is derived from an EMBL/GenBank/DDBJ whole genome shotgun (WGS) entry which is preliminary data.</text>
</comment>
<dbReference type="SUPFAM" id="SSF54523">
    <property type="entry name" value="Pili subunits"/>
    <property type="match status" value="1"/>
</dbReference>
<dbReference type="Proteomes" id="UP000287910">
    <property type="component" value="Unassembled WGS sequence"/>
</dbReference>
<evidence type="ECO:0000313" key="6">
    <source>
        <dbReference type="Proteomes" id="UP000287910"/>
    </source>
</evidence>
<dbReference type="PROSITE" id="PS00409">
    <property type="entry name" value="PROKAR_NTER_METHYL"/>
    <property type="match status" value="1"/>
</dbReference>
<keyword evidence="6" id="KW-1185">Reference proteome</keyword>
<keyword evidence="4" id="KW-0472">Membrane</keyword>
<dbReference type="AlphaFoldDB" id="A0A3S0R5E3"/>
<dbReference type="PANTHER" id="PTHR30093">
    <property type="entry name" value="GENERAL SECRETION PATHWAY PROTEIN G"/>
    <property type="match status" value="1"/>
</dbReference>
<reference evidence="5 6" key="1">
    <citation type="submission" date="2018-12" db="EMBL/GenBank/DDBJ databases">
        <title>Lysinibacillus antri sp. nov., isolated from a cave soil.</title>
        <authorList>
            <person name="Narsing Rao M.P."/>
            <person name="Zhang H."/>
            <person name="Dong Z.-Y."/>
            <person name="Niu X.-K."/>
            <person name="Zhang K."/>
            <person name="Fang B.-Z."/>
            <person name="Kang Y.-Q."/>
            <person name="Xiao M."/>
            <person name="Li W.-J."/>
        </authorList>
    </citation>
    <scope>NUCLEOTIDE SEQUENCE [LARGE SCALE GENOMIC DNA]</scope>
    <source>
        <strain evidence="5 6">SYSU K30002</strain>
    </source>
</reference>
<dbReference type="GO" id="GO:0030420">
    <property type="term" value="P:establishment of competence for transformation"/>
    <property type="evidence" value="ECO:0007669"/>
    <property type="project" value="UniProtKB-KW"/>
</dbReference>
<gene>
    <name evidence="5" type="ORF">EK386_14055</name>
</gene>
<dbReference type="EMBL" id="RYYR01000020">
    <property type="protein sequence ID" value="RUL50506.1"/>
    <property type="molecule type" value="Genomic_DNA"/>
</dbReference>
<organism evidence="5 6">
    <name type="scientific">Lysinibacillus antri</name>
    <dbReference type="NCBI Taxonomy" id="2498145"/>
    <lineage>
        <taxon>Bacteria</taxon>
        <taxon>Bacillati</taxon>
        <taxon>Bacillota</taxon>
        <taxon>Bacilli</taxon>
        <taxon>Bacillales</taxon>
        <taxon>Bacillaceae</taxon>
        <taxon>Lysinibacillus</taxon>
    </lineage>
</organism>
<keyword evidence="4" id="KW-1133">Transmembrane helix</keyword>
<dbReference type="RefSeq" id="WP_126659814.1">
    <property type="nucleotide sequence ID" value="NZ_RYYR01000020.1"/>
</dbReference>
<evidence type="ECO:0000256" key="3">
    <source>
        <dbReference type="SAM" id="MobiDB-lite"/>
    </source>
</evidence>
<dbReference type="Gene3D" id="3.30.700.10">
    <property type="entry name" value="Glycoprotein, Type 4 Pilin"/>
    <property type="match status" value="1"/>
</dbReference>
<feature type="transmembrane region" description="Helical" evidence="4">
    <location>
        <begin position="12"/>
        <end position="36"/>
    </location>
</feature>
<evidence type="ECO:0000313" key="5">
    <source>
        <dbReference type="EMBL" id="RUL50506.1"/>
    </source>
</evidence>
<feature type="region of interest" description="Disordered" evidence="3">
    <location>
        <begin position="94"/>
        <end position="115"/>
    </location>
</feature>
<dbReference type="GO" id="GO:0009986">
    <property type="term" value="C:cell surface"/>
    <property type="evidence" value="ECO:0007669"/>
    <property type="project" value="UniProtKB-SubCell"/>
</dbReference>
<evidence type="ECO:0000256" key="4">
    <source>
        <dbReference type="SAM" id="Phobius"/>
    </source>
</evidence>
<evidence type="ECO:0000256" key="1">
    <source>
        <dbReference type="ARBA" id="ARBA00004241"/>
    </source>
</evidence>
<keyword evidence="4" id="KW-0812">Transmembrane</keyword>
<name>A0A3S0R5E3_9BACI</name>
<keyword evidence="2" id="KW-0178">Competence</keyword>
<dbReference type="InterPro" id="IPR045584">
    <property type="entry name" value="Pilin-like"/>
</dbReference>
<dbReference type="Pfam" id="PF07963">
    <property type="entry name" value="N_methyl"/>
    <property type="match status" value="1"/>
</dbReference>
<dbReference type="InterPro" id="IPR012902">
    <property type="entry name" value="N_methyl_site"/>
</dbReference>
<comment type="subcellular location">
    <subcellularLocation>
        <location evidence="1">Cell surface</location>
    </subcellularLocation>
</comment>
<dbReference type="NCBIfam" id="TIGR02532">
    <property type="entry name" value="IV_pilin_GFxxxE"/>
    <property type="match status" value="1"/>
</dbReference>
<sequence>MRRAKNFRNEKGITLIELLAVIVILGIIAAIAVPAIGNMIANSKKDAHIANARAMIEAARLHSIEDSSLRPSKGKRVFVSLGYLISQGYIDKIESPGDEPYEQSGGNPTDADHANNRWADGKATFVVIDNTTGTMEYYVKLLTYNDKVILELTEESNITRNSISIQ</sequence>